<evidence type="ECO:0000256" key="7">
    <source>
        <dbReference type="ARBA" id="ARBA00022833"/>
    </source>
</evidence>
<feature type="compositionally biased region" description="Basic and acidic residues" evidence="8">
    <location>
        <begin position="205"/>
        <end position="226"/>
    </location>
</feature>
<dbReference type="GO" id="GO:0016740">
    <property type="term" value="F:transferase activity"/>
    <property type="evidence" value="ECO:0007669"/>
    <property type="project" value="UniProtKB-KW"/>
</dbReference>
<dbReference type="InterPro" id="IPR051628">
    <property type="entry name" value="LUBAC_E3_Ligases"/>
</dbReference>
<dbReference type="Gene3D" id="3.30.40.10">
    <property type="entry name" value="Zinc/RING finger domain, C3HC4 (zinc finger)"/>
    <property type="match status" value="1"/>
</dbReference>
<dbReference type="PANTHER" id="PTHR22770">
    <property type="entry name" value="UBIQUITIN CONJUGATING ENZYME 7 INTERACTING PROTEIN-RELATED"/>
    <property type="match status" value="1"/>
</dbReference>
<evidence type="ECO:0000313" key="11">
    <source>
        <dbReference type="Proteomes" id="UP000309340"/>
    </source>
</evidence>
<dbReference type="STRING" id="329884.A0A4U0XWR1"/>
<organism evidence="10 11">
    <name type="scientific">Friedmanniomyces simplex</name>
    <dbReference type="NCBI Taxonomy" id="329884"/>
    <lineage>
        <taxon>Eukaryota</taxon>
        <taxon>Fungi</taxon>
        <taxon>Dikarya</taxon>
        <taxon>Ascomycota</taxon>
        <taxon>Pezizomycotina</taxon>
        <taxon>Dothideomycetes</taxon>
        <taxon>Dothideomycetidae</taxon>
        <taxon>Mycosphaerellales</taxon>
        <taxon>Teratosphaeriaceae</taxon>
        <taxon>Friedmanniomyces</taxon>
    </lineage>
</organism>
<dbReference type="InterPro" id="IPR047545">
    <property type="entry name" value="BRcat_RBR_RNF216"/>
</dbReference>
<keyword evidence="3" id="KW-0479">Metal-binding</keyword>
<keyword evidence="7" id="KW-0862">Zinc</keyword>
<feature type="region of interest" description="Disordered" evidence="8">
    <location>
        <begin position="490"/>
        <end position="511"/>
    </location>
</feature>
<comment type="caution">
    <text evidence="10">The sequence shown here is derived from an EMBL/GenBank/DDBJ whole genome shotgun (WGS) entry which is preliminary data.</text>
</comment>
<evidence type="ECO:0000256" key="3">
    <source>
        <dbReference type="ARBA" id="ARBA00022723"/>
    </source>
</evidence>
<evidence type="ECO:0000256" key="5">
    <source>
        <dbReference type="ARBA" id="ARBA00022771"/>
    </source>
</evidence>
<comment type="pathway">
    <text evidence="1">Protein modification; protein ubiquitination.</text>
</comment>
<dbReference type="InterPro" id="IPR013083">
    <property type="entry name" value="Znf_RING/FYVE/PHD"/>
</dbReference>
<name>A0A4U0XWR1_9PEZI</name>
<proteinExistence type="predicted"/>
<keyword evidence="6" id="KW-0833">Ubl conjugation pathway</keyword>
<keyword evidence="4" id="KW-0677">Repeat</keyword>
<dbReference type="Pfam" id="PF26200">
    <property type="entry name" value="Rcat_RNF216"/>
    <property type="match status" value="1"/>
</dbReference>
<keyword evidence="5" id="KW-0863">Zinc-finger</keyword>
<dbReference type="SUPFAM" id="SSF57850">
    <property type="entry name" value="RING/U-box"/>
    <property type="match status" value="3"/>
</dbReference>
<protein>
    <recommendedName>
        <fullName evidence="9">RING-type domain-containing protein</fullName>
    </recommendedName>
</protein>
<keyword evidence="2" id="KW-0808">Transferase</keyword>
<dbReference type="CDD" id="cd20339">
    <property type="entry name" value="BRcat_RBR_RNF216"/>
    <property type="match status" value="1"/>
</dbReference>
<evidence type="ECO:0000256" key="2">
    <source>
        <dbReference type="ARBA" id="ARBA00022679"/>
    </source>
</evidence>
<dbReference type="AlphaFoldDB" id="A0A4U0XWR1"/>
<reference evidence="10 11" key="1">
    <citation type="submission" date="2017-03" db="EMBL/GenBank/DDBJ databases">
        <title>Genomes of endolithic fungi from Antarctica.</title>
        <authorList>
            <person name="Coleine C."/>
            <person name="Masonjones S."/>
            <person name="Stajich J.E."/>
        </authorList>
    </citation>
    <scope>NUCLEOTIDE SEQUENCE [LARGE SCALE GENOMIC DNA]</scope>
    <source>
        <strain evidence="10 11">CCFEE 5184</strain>
    </source>
</reference>
<dbReference type="SMART" id="SM00647">
    <property type="entry name" value="IBR"/>
    <property type="match status" value="1"/>
</dbReference>
<dbReference type="InterPro" id="IPR044066">
    <property type="entry name" value="TRIAD_supradom"/>
</dbReference>
<evidence type="ECO:0000259" key="9">
    <source>
        <dbReference type="PROSITE" id="PS51873"/>
    </source>
</evidence>
<dbReference type="OrthoDB" id="10009520at2759"/>
<evidence type="ECO:0000313" key="10">
    <source>
        <dbReference type="EMBL" id="TKA82210.1"/>
    </source>
</evidence>
<dbReference type="InterPro" id="IPR002867">
    <property type="entry name" value="IBR_dom"/>
</dbReference>
<dbReference type="GO" id="GO:0008270">
    <property type="term" value="F:zinc ion binding"/>
    <property type="evidence" value="ECO:0007669"/>
    <property type="project" value="UniProtKB-KW"/>
</dbReference>
<sequence>MASLPEVVDLVSDDDSDQQHIDAVRNRRSDSLQHGYGVAMPSSANAAKRDIREKIREMDFAYPDSKLIEQRCRHPDLAAFPEPHRFNLVVDEFFNGGLRAQLAQDTQRTEPWLGQSRQDPKRSVTRFVRTLLKAEFPNIPRDHIKITLQTHKHLFPTYISLAKSGRKASTRHIGQGKLRSTHSLGADRISLSAEISMEMQAARQEVQRHEADQQREDERRKQEKQQPSKKETCAICLDEYHWVRQIHCDGDLAHFLCIACANGWMSSMIGSRSSDFVCFVDTCKAPYAMNQRRLLDQDLVTKMAELEQHNSVCKANIPGLEHCPECDYMAVPADGDVDFRCGKCGMISCRSCKSESHYPDTCENHAQNKSPVNHRHAIEEAMTDALLQKCNKCKQRYIKDYGCNEVKCLSCENIQCYHCSQNIDGYDHFDEGPYREATQETANRCPLYDNTERRHEMRRGQAELAARQQILRDHPDTRPEDLDITMSDEVENDTTERIKAAGGVGDEGGDV</sequence>
<dbReference type="EMBL" id="NAJQ01000038">
    <property type="protein sequence ID" value="TKA82210.1"/>
    <property type="molecule type" value="Genomic_DNA"/>
</dbReference>
<dbReference type="Proteomes" id="UP000309340">
    <property type="component" value="Unassembled WGS sequence"/>
</dbReference>
<keyword evidence="11" id="KW-1185">Reference proteome</keyword>
<dbReference type="Gene3D" id="1.20.120.1750">
    <property type="match status" value="1"/>
</dbReference>
<evidence type="ECO:0000256" key="6">
    <source>
        <dbReference type="ARBA" id="ARBA00022786"/>
    </source>
</evidence>
<evidence type="ECO:0000256" key="8">
    <source>
        <dbReference type="SAM" id="MobiDB-lite"/>
    </source>
</evidence>
<feature type="compositionally biased region" description="Gly residues" evidence="8">
    <location>
        <begin position="502"/>
        <end position="511"/>
    </location>
</feature>
<feature type="domain" description="RING-type" evidence="9">
    <location>
        <begin position="229"/>
        <end position="441"/>
    </location>
</feature>
<dbReference type="PROSITE" id="PS51873">
    <property type="entry name" value="TRIAD"/>
    <property type="match status" value="1"/>
</dbReference>
<dbReference type="PANTHER" id="PTHR22770:SF47">
    <property type="entry name" value="E3 UBIQUITIN-PROTEIN LIGASE RNF216"/>
    <property type="match status" value="1"/>
</dbReference>
<gene>
    <name evidence="10" type="ORF">B0A55_07519</name>
</gene>
<evidence type="ECO:0000256" key="4">
    <source>
        <dbReference type="ARBA" id="ARBA00022737"/>
    </source>
</evidence>
<feature type="region of interest" description="Disordered" evidence="8">
    <location>
        <begin position="200"/>
        <end position="226"/>
    </location>
</feature>
<accession>A0A4U0XWR1</accession>
<evidence type="ECO:0000256" key="1">
    <source>
        <dbReference type="ARBA" id="ARBA00004906"/>
    </source>
</evidence>